<dbReference type="OrthoDB" id="129121at2759"/>
<evidence type="ECO:0000256" key="12">
    <source>
        <dbReference type="ARBA" id="ARBA00023180"/>
    </source>
</evidence>
<keyword evidence="7 15" id="KW-0560">Oxidoreductase</keyword>
<dbReference type="GO" id="GO:0004836">
    <property type="term" value="F:tyramine-beta hydroxylase activity"/>
    <property type="evidence" value="ECO:0007669"/>
    <property type="project" value="EnsemblMetazoa"/>
</dbReference>
<dbReference type="PROSITE" id="PS00084">
    <property type="entry name" value="CU2_MONOOXYGENASE_1"/>
    <property type="match status" value="1"/>
</dbReference>
<dbReference type="Gene3D" id="2.60.120.230">
    <property type="match status" value="1"/>
</dbReference>
<organism evidence="15 19">
    <name type="scientific">Drosophila yakuba</name>
    <name type="common">Fruit fly</name>
    <dbReference type="NCBI Taxonomy" id="7245"/>
    <lineage>
        <taxon>Eukaryota</taxon>
        <taxon>Metazoa</taxon>
        <taxon>Ecdysozoa</taxon>
        <taxon>Arthropoda</taxon>
        <taxon>Hexapoda</taxon>
        <taxon>Insecta</taxon>
        <taxon>Pterygota</taxon>
        <taxon>Neoptera</taxon>
        <taxon>Endopterygota</taxon>
        <taxon>Diptera</taxon>
        <taxon>Brachycera</taxon>
        <taxon>Muscomorpha</taxon>
        <taxon>Ephydroidea</taxon>
        <taxon>Drosophilidae</taxon>
        <taxon>Drosophila</taxon>
        <taxon>Sophophora</taxon>
    </lineage>
</organism>
<dbReference type="GO" id="GO:0071927">
    <property type="term" value="P:octopamine signaling pathway"/>
    <property type="evidence" value="ECO:0007669"/>
    <property type="project" value="EnsemblMetazoa"/>
</dbReference>
<dbReference type="GO" id="GO:0050795">
    <property type="term" value="P:regulation of behavior"/>
    <property type="evidence" value="ECO:0007669"/>
    <property type="project" value="EnsemblMetazoa"/>
</dbReference>
<dbReference type="PROSITE" id="PS50836">
    <property type="entry name" value="DOMON"/>
    <property type="match status" value="1"/>
</dbReference>
<dbReference type="Proteomes" id="UP000002282">
    <property type="component" value="Chromosome X"/>
</dbReference>
<evidence type="ECO:0000256" key="10">
    <source>
        <dbReference type="ARBA" id="ARBA00023136"/>
    </source>
</evidence>
<dbReference type="GO" id="GO:0030667">
    <property type="term" value="C:secretory granule membrane"/>
    <property type="evidence" value="ECO:0007669"/>
    <property type="project" value="TreeGrafter"/>
</dbReference>
<gene>
    <name evidence="15" type="primary">Dyak\GE15754</name>
    <name evidence="15" type="ORF">Dyak_GE15754</name>
</gene>
<evidence type="ECO:0000313" key="19">
    <source>
        <dbReference type="Proteomes" id="UP000002282"/>
    </source>
</evidence>
<dbReference type="FunFam" id="2.60.120.310:FF:000010">
    <property type="entry name" value="tyramine beta-hydroxylase"/>
    <property type="match status" value="1"/>
</dbReference>
<proteinExistence type="inferred from homology"/>
<dbReference type="GO" id="GO:0002121">
    <property type="term" value="P:inter-male aggressive behavior"/>
    <property type="evidence" value="ECO:0007669"/>
    <property type="project" value="EnsemblMetazoa"/>
</dbReference>
<keyword evidence="8" id="KW-0186">Copper</keyword>
<keyword evidence="10" id="KW-0472">Membrane</keyword>
<evidence type="ECO:0000313" key="15">
    <source>
        <dbReference type="EMBL" id="EDX02311.1"/>
    </source>
</evidence>
<dbReference type="FunFam" id="2.60.120.230:FF:000001">
    <property type="entry name" value="Monooxygenase, DBH-like 1"/>
    <property type="match status" value="1"/>
</dbReference>
<dbReference type="PANTHER" id="PTHR10157">
    <property type="entry name" value="DOPAMINE BETA HYDROXYLASE RELATED"/>
    <property type="match status" value="1"/>
</dbReference>
<dbReference type="Gene3D" id="2.60.120.310">
    <property type="entry name" value="Copper type II, ascorbate-dependent monooxygenase, N-terminal domain"/>
    <property type="match status" value="1"/>
</dbReference>
<protein>
    <submittedName>
        <fullName evidence="15">Uncharacterized protein, isoform A</fullName>
    </submittedName>
    <submittedName>
        <fullName evidence="16">Uncharacterized protein, isoform B</fullName>
        <ecNumber evidence="15 16">1.14.17.-</ecNumber>
    </submittedName>
    <submittedName>
        <fullName evidence="17">Uncharacterized protein, isoform C</fullName>
    </submittedName>
    <submittedName>
        <fullName evidence="18">Uncharacterized protein, isoform D</fullName>
    </submittedName>
</protein>
<dbReference type="EMBL" id="CM000162">
    <property type="protein sequence ID" value="KRK06709.1"/>
    <property type="molecule type" value="Genomic_DNA"/>
</dbReference>
<dbReference type="GO" id="GO:0005615">
    <property type="term" value="C:extracellular space"/>
    <property type="evidence" value="ECO:0007669"/>
    <property type="project" value="TreeGrafter"/>
</dbReference>
<dbReference type="SUPFAM" id="SSF49742">
    <property type="entry name" value="PHM/PNGase F"/>
    <property type="match status" value="2"/>
</dbReference>
<keyword evidence="9" id="KW-0503">Monooxygenase</keyword>
<dbReference type="GO" id="GO:0007613">
    <property type="term" value="P:memory"/>
    <property type="evidence" value="ECO:0007669"/>
    <property type="project" value="EnsemblMetazoa"/>
</dbReference>
<dbReference type="GO" id="GO:0040011">
    <property type="term" value="P:locomotion"/>
    <property type="evidence" value="ECO:0007669"/>
    <property type="project" value="EnsemblMetazoa"/>
</dbReference>
<evidence type="ECO:0000313" key="18">
    <source>
        <dbReference type="EMBL" id="KRK06710.1"/>
    </source>
</evidence>
<dbReference type="SMART" id="SM00664">
    <property type="entry name" value="DoH"/>
    <property type="match status" value="1"/>
</dbReference>
<sequence length="663" mass="76749">MLKMPLQLQLSSQDGIWPTRSRRLHHQQLAYQHQDQEQQEQKQQHKQKQNGVHQGRSPTFMPVMLLLLMATLLTRPLSAFSNRLSDTKLHEIYLDDKEIKLSWMVDWYKQEVLFHLQNAFNEQHRWFYLGFSKRGSLADADICFFENQNGFFNAVTDTYTSPDGRWVRRDYQQDCEVFKMDEFTLAFRRKFDTCDPLDLRLHEGTMYVVWARGETELALEDHQFALPNVTAPHEAGVKMLQLLRADKILIPETELDHMEITLQEAPIPSQETTYWCHVQRLEGNLRRRHHIVQFEPLIRTPGIVHHMEVFHCEAGEHDEIPLYNGDCEQMPPRAKVCSKVMVLWAMGAGTFTYPPEAGLPIGGPGFNPYVRLEVHFNNPEKQSGLVDNSGFRIKMSKTLRQYDAAVMELGLEYTDKMAIPPGQTAFPLSGYCVADCSRAALPATGILGGGSQLLSYLRGVRVLTRHFRGEQELREVNRDDFYSNHFQEMRTLHYKPRVLPGDALVTTCYYNTKDDKTAALGGFSISDEMCVNYIHYYPATKLEVCKSSVSEETLENYFIYMKRTEHQHGVHLNGARSSNYRSIEWSQPRIDQLYTMYMQEPLSMQCNRSDGTRFEGRSSWEGVAATPVQIRIPIHRKLCPNYNPLWLKPLEKGECDLLGECIY</sequence>
<comment type="similarity">
    <text evidence="3">Belongs to the copper type II ascorbate-dependent monooxygenase family.</text>
</comment>
<dbReference type="GO" id="GO:0048149">
    <property type="term" value="P:behavioral response to ethanol"/>
    <property type="evidence" value="ECO:0007669"/>
    <property type="project" value="EnsemblMetazoa"/>
</dbReference>
<dbReference type="GO" id="GO:0006589">
    <property type="term" value="P:octopamine biosynthetic process"/>
    <property type="evidence" value="ECO:0007669"/>
    <property type="project" value="TreeGrafter"/>
</dbReference>
<dbReference type="InterPro" id="IPR036939">
    <property type="entry name" value="Cu2_ascorb_mOase_N_sf"/>
</dbReference>
<evidence type="ECO:0000256" key="7">
    <source>
        <dbReference type="ARBA" id="ARBA00023002"/>
    </source>
</evidence>
<reference evidence="15" key="1">
    <citation type="submission" date="2006-01" db="EMBL/GenBank/DDBJ databases">
        <title>The Genome of Drosophila yakuba.</title>
        <authorList>
            <consortium name="The Drosophila yakuba Sequencing Consortium"/>
        </authorList>
    </citation>
    <scope>NUCLEOTIDE SEQUENCE</scope>
    <source>
        <strain evidence="15">Tai18E2</strain>
    </source>
</reference>
<dbReference type="InterPro" id="IPR000323">
    <property type="entry name" value="Cu2_ascorb_mOase_N"/>
</dbReference>
<name>B4Q0P0_DROYA</name>
<keyword evidence="12" id="KW-0325">Glycoprotein</keyword>
<dbReference type="InterPro" id="IPR028460">
    <property type="entry name" value="Tbh/DBH"/>
</dbReference>
<dbReference type="EMBL" id="CM000162">
    <property type="protein sequence ID" value="KRK06710.1"/>
    <property type="molecule type" value="Genomic_DNA"/>
</dbReference>
<dbReference type="GO" id="GO:0007629">
    <property type="term" value="P:flight behavior"/>
    <property type="evidence" value="ECO:0007669"/>
    <property type="project" value="EnsemblMetazoa"/>
</dbReference>
<keyword evidence="19" id="KW-1185">Reference proteome</keyword>
<dbReference type="GO" id="GO:0043059">
    <property type="term" value="P:regulation of forward locomotion"/>
    <property type="evidence" value="ECO:0007669"/>
    <property type="project" value="EnsemblMetazoa"/>
</dbReference>
<reference evidence="15" key="4">
    <citation type="submission" date="2015-11" db="EMBL/GenBank/DDBJ databases">
        <authorList>
            <consortium name="FlyBase"/>
        </authorList>
    </citation>
    <scope>NUCLEOTIDE SEQUENCE</scope>
    <source>
        <strain evidence="15">Tai18E2</strain>
    </source>
</reference>
<dbReference type="InterPro" id="IPR020611">
    <property type="entry name" value="Cu2_ascorb_mOase_CS-1"/>
</dbReference>
<dbReference type="GO" id="GO:0007612">
    <property type="term" value="P:learning"/>
    <property type="evidence" value="ECO:0007669"/>
    <property type="project" value="EnsemblMetazoa"/>
</dbReference>
<dbReference type="GO" id="GO:0008049">
    <property type="term" value="P:male courtship behavior"/>
    <property type="evidence" value="ECO:0007669"/>
    <property type="project" value="EnsemblMetazoa"/>
</dbReference>
<keyword evidence="5" id="KW-0479">Metal-binding</keyword>
<evidence type="ECO:0000256" key="9">
    <source>
        <dbReference type="ARBA" id="ARBA00023033"/>
    </source>
</evidence>
<dbReference type="OMA" id="FPHFSGP"/>
<dbReference type="GO" id="GO:0005507">
    <property type="term" value="F:copper ion binding"/>
    <property type="evidence" value="ECO:0007669"/>
    <property type="project" value="InterPro"/>
</dbReference>
<feature type="region of interest" description="Disordered" evidence="13">
    <location>
        <begin position="27"/>
        <end position="57"/>
    </location>
</feature>
<dbReference type="InterPro" id="IPR000945">
    <property type="entry name" value="DBH-like"/>
</dbReference>
<dbReference type="AlphaFoldDB" id="B4Q0P0"/>
<dbReference type="InterPro" id="IPR008977">
    <property type="entry name" value="PHM/PNGase_F_dom_sf"/>
</dbReference>
<keyword evidence="11" id="KW-1015">Disulfide bond</keyword>
<dbReference type="SMR" id="B4Q0P0"/>
<dbReference type="InterPro" id="IPR005018">
    <property type="entry name" value="DOMON_domain"/>
</dbReference>
<dbReference type="PRINTS" id="PR00767">
    <property type="entry name" value="DBMONOXGNASE"/>
</dbReference>
<dbReference type="PANTHER" id="PTHR10157:SF29">
    <property type="entry name" value="DOPAMINE BETA-HYDROXYLASE"/>
    <property type="match status" value="1"/>
</dbReference>
<reference evidence="15 19" key="2">
    <citation type="journal article" date="2007" name="Nature">
        <title>Evolution of genes and genomes on the Drosophila phylogeny.</title>
        <authorList>
            <consortium name="Drosophila 12 Genomes Consortium"/>
            <person name="Clark A.G."/>
            <person name="Eisen M.B."/>
            <person name="Smith D.R."/>
            <person name="Bergman C.M."/>
            <person name="Oliver B."/>
            <person name="Markow T.A."/>
            <person name="Kaufman T.C."/>
            <person name="Kellis M."/>
            <person name="Gelbart W."/>
            <person name="Iyer V.N."/>
            <person name="Pollard D.A."/>
            <person name="Sackton T.B."/>
            <person name="Larracuente A.M."/>
            <person name="Singh N.D."/>
            <person name="Abad J.P."/>
            <person name="Abt D.N."/>
            <person name="Adryan B."/>
            <person name="Aguade M."/>
            <person name="Akashi H."/>
            <person name="Anderson W.W."/>
            <person name="Aquadro C.F."/>
            <person name="Ardell D.H."/>
            <person name="Arguello R."/>
            <person name="Artieri C.G."/>
            <person name="Barbash D.A."/>
            <person name="Barker D."/>
            <person name="Barsanti P."/>
            <person name="Batterham P."/>
            <person name="Batzoglou S."/>
            <person name="Begun D."/>
            <person name="Bhutkar A."/>
            <person name="Blanco E."/>
            <person name="Bosak S.A."/>
            <person name="Bradley R.K."/>
            <person name="Brand A.D."/>
            <person name="Brent M.R."/>
            <person name="Brooks A.N."/>
            <person name="Brown R.H."/>
            <person name="Butlin R.K."/>
            <person name="Caggese C."/>
            <person name="Calvi B.R."/>
            <person name="Bernardo de Carvalho A."/>
            <person name="Caspi A."/>
            <person name="Castrezana S."/>
            <person name="Celniker S.E."/>
            <person name="Chang J.L."/>
            <person name="Chapple C."/>
            <person name="Chatterji S."/>
            <person name="Chinwalla A."/>
            <person name="Civetta A."/>
            <person name="Clifton S.W."/>
            <person name="Comeron J.M."/>
            <person name="Costello J.C."/>
            <person name="Coyne J.A."/>
            <person name="Daub J."/>
            <person name="David R.G."/>
            <person name="Delcher A.L."/>
            <person name="Delehaunty K."/>
            <person name="Do C.B."/>
            <person name="Ebling H."/>
            <person name="Edwards K."/>
            <person name="Eickbush T."/>
            <person name="Evans J.D."/>
            <person name="Filipski A."/>
            <person name="Findeiss S."/>
            <person name="Freyhult E."/>
            <person name="Fulton L."/>
            <person name="Fulton R."/>
            <person name="Garcia A.C."/>
            <person name="Gardiner A."/>
            <person name="Garfield D.A."/>
            <person name="Garvin B.E."/>
            <person name="Gibson G."/>
            <person name="Gilbert D."/>
            <person name="Gnerre S."/>
            <person name="Godfrey J."/>
            <person name="Good R."/>
            <person name="Gotea V."/>
            <person name="Gravely B."/>
            <person name="Greenberg A.J."/>
            <person name="Griffiths-Jones S."/>
            <person name="Gross S."/>
            <person name="Guigo R."/>
            <person name="Gustafson E.A."/>
            <person name="Haerty W."/>
            <person name="Hahn M.W."/>
            <person name="Halligan D.L."/>
            <person name="Halpern A.L."/>
            <person name="Halter G.M."/>
            <person name="Han M.V."/>
            <person name="Heger A."/>
            <person name="Hillier L."/>
            <person name="Hinrichs A.S."/>
            <person name="Holmes I."/>
            <person name="Hoskins R.A."/>
            <person name="Hubisz M.J."/>
            <person name="Hultmark D."/>
            <person name="Huntley M.A."/>
            <person name="Jaffe D.B."/>
            <person name="Jagadeeshan S."/>
            <person name="Jeck W.R."/>
            <person name="Johnson J."/>
            <person name="Jones C.D."/>
            <person name="Jordan W.C."/>
            <person name="Karpen G.H."/>
            <person name="Kataoka E."/>
            <person name="Keightley P.D."/>
            <person name="Kheradpour P."/>
            <person name="Kirkness E.F."/>
            <person name="Koerich L.B."/>
            <person name="Kristiansen K."/>
            <person name="Kudrna D."/>
            <person name="Kulathinal R.J."/>
            <person name="Kumar S."/>
            <person name="Kwok R."/>
            <person name="Lander E."/>
            <person name="Langley C.H."/>
            <person name="Lapoint R."/>
            <person name="Lazzaro B.P."/>
            <person name="Lee S.J."/>
            <person name="Levesque L."/>
            <person name="Li R."/>
            <person name="Lin C.F."/>
            <person name="Lin M.F."/>
            <person name="Lindblad-Toh K."/>
            <person name="Llopart A."/>
            <person name="Long M."/>
            <person name="Low L."/>
            <person name="Lozovsky E."/>
            <person name="Lu J."/>
            <person name="Luo M."/>
            <person name="Machado C.A."/>
            <person name="Makalowski W."/>
            <person name="Marzo M."/>
            <person name="Matsuda M."/>
            <person name="Matzkin L."/>
            <person name="McAllister B."/>
            <person name="McBride C.S."/>
            <person name="McKernan B."/>
            <person name="McKernan K."/>
            <person name="Mendez-Lago M."/>
            <person name="Minx P."/>
            <person name="Mollenhauer M.U."/>
            <person name="Montooth K."/>
            <person name="Mount S.M."/>
            <person name="Mu X."/>
            <person name="Myers E."/>
            <person name="Negre B."/>
            <person name="Newfeld S."/>
            <person name="Nielsen R."/>
            <person name="Noor M.A."/>
            <person name="O'Grady P."/>
            <person name="Pachter L."/>
            <person name="Papaceit M."/>
            <person name="Parisi M.J."/>
            <person name="Parisi M."/>
            <person name="Parts L."/>
            <person name="Pedersen J.S."/>
            <person name="Pesole G."/>
            <person name="Phillippy A.M."/>
            <person name="Ponting C.P."/>
            <person name="Pop M."/>
            <person name="Porcelli D."/>
            <person name="Powell J.R."/>
            <person name="Prohaska S."/>
            <person name="Pruitt K."/>
            <person name="Puig M."/>
            <person name="Quesneville H."/>
            <person name="Ram K.R."/>
            <person name="Rand D."/>
            <person name="Rasmussen M.D."/>
            <person name="Reed L.K."/>
            <person name="Reenan R."/>
            <person name="Reily A."/>
            <person name="Remington K.A."/>
            <person name="Rieger T.T."/>
            <person name="Ritchie M.G."/>
            <person name="Robin C."/>
            <person name="Rogers Y.H."/>
            <person name="Rohde C."/>
            <person name="Rozas J."/>
            <person name="Rubenfield M.J."/>
            <person name="Ruiz A."/>
            <person name="Russo S."/>
            <person name="Salzberg S.L."/>
            <person name="Sanchez-Gracia A."/>
            <person name="Saranga D.J."/>
            <person name="Sato H."/>
            <person name="Schaeffer S.W."/>
            <person name="Schatz M.C."/>
            <person name="Schlenke T."/>
            <person name="Schwartz R."/>
            <person name="Segarra C."/>
            <person name="Singh R.S."/>
            <person name="Sirot L."/>
            <person name="Sirota M."/>
            <person name="Sisneros N.B."/>
            <person name="Smith C.D."/>
            <person name="Smith T.F."/>
            <person name="Spieth J."/>
            <person name="Stage D.E."/>
            <person name="Stark A."/>
            <person name="Stephan W."/>
            <person name="Strausberg R.L."/>
            <person name="Strempel S."/>
            <person name="Sturgill D."/>
            <person name="Sutton G."/>
            <person name="Sutton G.G."/>
            <person name="Tao W."/>
            <person name="Teichmann S."/>
            <person name="Tobari Y.N."/>
            <person name="Tomimura Y."/>
            <person name="Tsolas J.M."/>
            <person name="Valente V.L."/>
            <person name="Venter E."/>
            <person name="Venter J.C."/>
            <person name="Vicario S."/>
            <person name="Vieira F.G."/>
            <person name="Vilella A.J."/>
            <person name="Villasante A."/>
            <person name="Walenz B."/>
            <person name="Wang J."/>
            <person name="Wasserman M."/>
            <person name="Watts T."/>
            <person name="Wilson D."/>
            <person name="Wilson R.K."/>
            <person name="Wing R.A."/>
            <person name="Wolfner M.F."/>
            <person name="Wong A."/>
            <person name="Wong G.K."/>
            <person name="Wu C.I."/>
            <person name="Wu G."/>
            <person name="Yamamoto D."/>
            <person name="Yang H.P."/>
            <person name="Yang S.P."/>
            <person name="Yorke J.A."/>
            <person name="Yoshida K."/>
            <person name="Zdobnov E."/>
            <person name="Zhang P."/>
            <person name="Zhang Y."/>
            <person name="Zimin A.V."/>
            <person name="Baldwin J."/>
            <person name="Abdouelleil A."/>
            <person name="Abdulkadir J."/>
            <person name="Abebe A."/>
            <person name="Abera B."/>
            <person name="Abreu J."/>
            <person name="Acer S.C."/>
            <person name="Aftuck L."/>
            <person name="Alexander A."/>
            <person name="An P."/>
            <person name="Anderson E."/>
            <person name="Anderson S."/>
            <person name="Arachi H."/>
            <person name="Azer M."/>
            <person name="Bachantsang P."/>
            <person name="Barry A."/>
            <person name="Bayul T."/>
            <person name="Berlin A."/>
            <person name="Bessette D."/>
            <person name="Bloom T."/>
            <person name="Blye J."/>
            <person name="Boguslavskiy L."/>
            <person name="Bonnet C."/>
            <person name="Boukhgalter B."/>
            <person name="Bourzgui I."/>
            <person name="Brown A."/>
            <person name="Cahill P."/>
            <person name="Channer S."/>
            <person name="Cheshatsang Y."/>
            <person name="Chuda L."/>
            <person name="Citroen M."/>
            <person name="Collymore A."/>
            <person name="Cooke P."/>
            <person name="Costello M."/>
            <person name="D'Aco K."/>
            <person name="Daza R."/>
            <person name="De Haan G."/>
            <person name="DeGray S."/>
            <person name="DeMaso C."/>
            <person name="Dhargay N."/>
            <person name="Dooley K."/>
            <person name="Dooley E."/>
            <person name="Doricent M."/>
            <person name="Dorje P."/>
            <person name="Dorjee K."/>
            <person name="Dupes A."/>
            <person name="Elong R."/>
            <person name="Falk J."/>
            <person name="Farina A."/>
            <person name="Faro S."/>
            <person name="Ferguson D."/>
            <person name="Fisher S."/>
            <person name="Foley C.D."/>
            <person name="Franke A."/>
            <person name="Friedrich D."/>
            <person name="Gadbois L."/>
            <person name="Gearin G."/>
            <person name="Gearin C.R."/>
            <person name="Giannoukos G."/>
            <person name="Goode T."/>
            <person name="Graham J."/>
            <person name="Grandbois E."/>
            <person name="Grewal S."/>
            <person name="Gyaltsen K."/>
            <person name="Hafez N."/>
            <person name="Hagos B."/>
            <person name="Hall J."/>
            <person name="Henson C."/>
            <person name="Hollinger A."/>
            <person name="Honan T."/>
            <person name="Huard M.D."/>
            <person name="Hughes L."/>
            <person name="Hurhula B."/>
            <person name="Husby M.E."/>
            <person name="Kamat A."/>
            <person name="Kanga B."/>
            <person name="Kashin S."/>
            <person name="Khazanovich D."/>
            <person name="Kisner P."/>
            <person name="Lance K."/>
            <person name="Lara M."/>
            <person name="Lee W."/>
            <person name="Lennon N."/>
            <person name="Letendre F."/>
            <person name="LeVine R."/>
            <person name="Lipovsky A."/>
            <person name="Liu X."/>
            <person name="Liu J."/>
            <person name="Liu S."/>
            <person name="Lokyitsang T."/>
            <person name="Lokyitsang Y."/>
            <person name="Lubonja R."/>
            <person name="Lui A."/>
            <person name="MacDonald P."/>
            <person name="Magnisalis V."/>
            <person name="Maru K."/>
            <person name="Matthews C."/>
            <person name="McCusker W."/>
            <person name="McDonough S."/>
            <person name="Mehta T."/>
            <person name="Meldrim J."/>
            <person name="Meneus L."/>
            <person name="Mihai O."/>
            <person name="Mihalev A."/>
            <person name="Mihova T."/>
            <person name="Mittelman R."/>
            <person name="Mlenga V."/>
            <person name="Montmayeur A."/>
            <person name="Mulrain L."/>
            <person name="Navidi A."/>
            <person name="Naylor J."/>
            <person name="Negash T."/>
            <person name="Nguyen T."/>
            <person name="Nguyen N."/>
            <person name="Nicol R."/>
            <person name="Norbu C."/>
            <person name="Norbu N."/>
            <person name="Novod N."/>
            <person name="O'Neill B."/>
            <person name="Osman S."/>
            <person name="Markiewicz E."/>
            <person name="Oyono O.L."/>
            <person name="Patti C."/>
            <person name="Phunkhang P."/>
            <person name="Pierre F."/>
            <person name="Priest M."/>
            <person name="Raghuraman S."/>
            <person name="Rege F."/>
            <person name="Reyes R."/>
            <person name="Rise C."/>
            <person name="Rogov P."/>
            <person name="Ross K."/>
            <person name="Ryan E."/>
            <person name="Settipalli S."/>
            <person name="Shea T."/>
            <person name="Sherpa N."/>
            <person name="Shi L."/>
            <person name="Shih D."/>
            <person name="Sparrow T."/>
            <person name="Spaulding J."/>
            <person name="Stalker J."/>
            <person name="Stange-Thomann N."/>
            <person name="Stavropoulos S."/>
            <person name="Stone C."/>
            <person name="Strader C."/>
            <person name="Tesfaye S."/>
            <person name="Thomson T."/>
            <person name="Thoulutsang Y."/>
            <person name="Thoulutsang D."/>
            <person name="Topham K."/>
            <person name="Topping I."/>
            <person name="Tsamla T."/>
            <person name="Vassiliev H."/>
            <person name="Vo A."/>
            <person name="Wangchuk T."/>
            <person name="Wangdi T."/>
            <person name="Weiand M."/>
            <person name="Wilkinson J."/>
            <person name="Wilson A."/>
            <person name="Yadav S."/>
            <person name="Young G."/>
            <person name="Yu Q."/>
            <person name="Zembek L."/>
            <person name="Zhong D."/>
            <person name="Zimmer A."/>
            <person name="Zwirko Z."/>
            <person name="Jaffe D.B."/>
            <person name="Alvarez P."/>
            <person name="Brockman W."/>
            <person name="Butler J."/>
            <person name="Chin C."/>
            <person name="Gnerre S."/>
            <person name="Grabherr M."/>
            <person name="Kleber M."/>
            <person name="Mauceli E."/>
            <person name="MacCallum I."/>
        </authorList>
    </citation>
    <scope>NUCLEOTIDE SEQUENCE [LARGE SCALE GENOMIC DNA]</scope>
    <source>
        <strain evidence="15">Tai18E2</strain>
        <strain evidence="19">Tai18E2 / Tucson 14021-0261.01</strain>
    </source>
</reference>
<dbReference type="GO" id="GO:0048047">
    <property type="term" value="P:mating behavior, sex discrimination"/>
    <property type="evidence" value="ECO:0007669"/>
    <property type="project" value="EnsemblMetazoa"/>
</dbReference>
<evidence type="ECO:0000256" key="1">
    <source>
        <dbReference type="ARBA" id="ARBA00001973"/>
    </source>
</evidence>
<dbReference type="GO" id="GO:0042420">
    <property type="term" value="P:dopamine catabolic process"/>
    <property type="evidence" value="ECO:0007669"/>
    <property type="project" value="TreeGrafter"/>
</dbReference>
<keyword evidence="6" id="KW-1133">Transmembrane helix</keyword>
<feature type="compositionally biased region" description="Basic and acidic residues" evidence="13">
    <location>
        <begin position="34"/>
        <end position="43"/>
    </location>
</feature>
<dbReference type="KEGG" id="dya:Dyak_GE15754"/>
<dbReference type="InterPro" id="IPR045266">
    <property type="entry name" value="DOH_DOMON"/>
</dbReference>
<evidence type="ECO:0000256" key="3">
    <source>
        <dbReference type="ARBA" id="ARBA00010676"/>
    </source>
</evidence>
<evidence type="ECO:0000256" key="4">
    <source>
        <dbReference type="ARBA" id="ARBA00022692"/>
    </source>
</evidence>
<evidence type="ECO:0000259" key="14">
    <source>
        <dbReference type="PROSITE" id="PS50836"/>
    </source>
</evidence>
<evidence type="ECO:0000256" key="2">
    <source>
        <dbReference type="ARBA" id="ARBA00004167"/>
    </source>
</evidence>
<comment type="cofactor">
    <cofactor evidence="1">
        <name>Cu(2+)</name>
        <dbReference type="ChEBI" id="CHEBI:29036"/>
    </cofactor>
</comment>
<dbReference type="EC" id="1.14.17.-" evidence="15 16"/>
<dbReference type="GO" id="GO:0042421">
    <property type="term" value="P:norepinephrine biosynthetic process"/>
    <property type="evidence" value="ECO:0007669"/>
    <property type="project" value="TreeGrafter"/>
</dbReference>
<dbReference type="GO" id="GO:0004500">
    <property type="term" value="F:dopamine beta-monooxygenase activity"/>
    <property type="evidence" value="ECO:0007669"/>
    <property type="project" value="EnsemblMetazoa"/>
</dbReference>
<evidence type="ECO:0000256" key="11">
    <source>
        <dbReference type="ARBA" id="ARBA00023157"/>
    </source>
</evidence>
<evidence type="ECO:0000256" key="13">
    <source>
        <dbReference type="SAM" id="MobiDB-lite"/>
    </source>
</evidence>
<dbReference type="GO" id="GO:0030728">
    <property type="term" value="P:ovulation"/>
    <property type="evidence" value="ECO:0007669"/>
    <property type="project" value="EnsemblMetazoa"/>
</dbReference>
<accession>B4Q0P0</accession>
<dbReference type="GO" id="GO:0048266">
    <property type="term" value="P:behavioral response to pain"/>
    <property type="evidence" value="ECO:0007669"/>
    <property type="project" value="EnsemblMetazoa"/>
</dbReference>
<dbReference type="Pfam" id="PF03351">
    <property type="entry name" value="DOMON"/>
    <property type="match status" value="1"/>
</dbReference>
<dbReference type="InterPro" id="IPR024548">
    <property type="entry name" value="Cu2_monoox_C"/>
</dbReference>
<feature type="domain" description="DOMON" evidence="14">
    <location>
        <begin position="97"/>
        <end position="213"/>
    </location>
</feature>
<evidence type="ECO:0000313" key="16">
    <source>
        <dbReference type="EMBL" id="KRK06708.1"/>
    </source>
</evidence>
<reference evidence="15 19" key="3">
    <citation type="journal article" date="2007" name="PLoS Biol.">
        <title>Principles of genome evolution in the Drosophila melanogaster species group.</title>
        <authorList>
            <person name="Ranz J.M."/>
            <person name="Maurin D."/>
            <person name="Chan Y.S."/>
            <person name="von Grotthuss M."/>
            <person name="Hillier L.W."/>
            <person name="Roote J."/>
            <person name="Ashburner M."/>
            <person name="Bergman C.M."/>
        </authorList>
    </citation>
    <scope>NUCLEOTIDE SEQUENCE [LARGE SCALE GENOMIC DNA]</scope>
    <source>
        <strain evidence="15">Tai18E2</strain>
        <strain evidence="19">Tai18E2 / Tucson 14021-0261.01</strain>
    </source>
</reference>
<dbReference type="GO" id="GO:0008345">
    <property type="term" value="P:larval locomotory behavior"/>
    <property type="evidence" value="ECO:0007669"/>
    <property type="project" value="EnsemblMetazoa"/>
</dbReference>
<dbReference type="CDD" id="cd09631">
    <property type="entry name" value="DOMON_DOH"/>
    <property type="match status" value="1"/>
</dbReference>
<comment type="subcellular location">
    <subcellularLocation>
        <location evidence="2">Membrane</location>
        <topology evidence="2">Single-pass membrane protein</topology>
    </subcellularLocation>
</comment>
<evidence type="ECO:0000313" key="17">
    <source>
        <dbReference type="EMBL" id="KRK06709.1"/>
    </source>
</evidence>
<dbReference type="Pfam" id="PF03712">
    <property type="entry name" value="Cu2_monoox_C"/>
    <property type="match status" value="1"/>
</dbReference>
<dbReference type="InterPro" id="IPR014784">
    <property type="entry name" value="Cu2_ascorb_mOase-like_C"/>
</dbReference>
<dbReference type="HOGENOM" id="CLU_017939_3_0_1"/>
<evidence type="ECO:0000256" key="6">
    <source>
        <dbReference type="ARBA" id="ARBA00022989"/>
    </source>
</evidence>
<evidence type="ECO:0000256" key="5">
    <source>
        <dbReference type="ARBA" id="ARBA00022723"/>
    </source>
</evidence>
<dbReference type="eggNOG" id="KOG3568">
    <property type="taxonomic scope" value="Eukaryota"/>
</dbReference>
<dbReference type="Pfam" id="PF01082">
    <property type="entry name" value="Cu2_monooxygen"/>
    <property type="match status" value="1"/>
</dbReference>
<keyword evidence="4" id="KW-0812">Transmembrane</keyword>
<dbReference type="EMBL" id="CM000162">
    <property type="protein sequence ID" value="KRK06708.1"/>
    <property type="molecule type" value="Genomic_DNA"/>
</dbReference>
<dbReference type="EMBL" id="CM000162">
    <property type="protein sequence ID" value="EDX02311.1"/>
    <property type="molecule type" value="Genomic_DNA"/>
</dbReference>
<evidence type="ECO:0000256" key="8">
    <source>
        <dbReference type="ARBA" id="ARBA00023008"/>
    </source>
</evidence>